<dbReference type="GO" id="GO:0006396">
    <property type="term" value="P:RNA processing"/>
    <property type="evidence" value="ECO:0007669"/>
    <property type="project" value="InterPro"/>
</dbReference>
<accession>A0A7S3B203</accession>
<evidence type="ECO:0000256" key="1">
    <source>
        <dbReference type="SAM" id="MobiDB-lite"/>
    </source>
</evidence>
<name>A0A7S3B203_9EUKA</name>
<feature type="region of interest" description="Disordered" evidence="1">
    <location>
        <begin position="91"/>
        <end position="190"/>
    </location>
</feature>
<evidence type="ECO:0008006" key="3">
    <source>
        <dbReference type="Google" id="ProtNLM"/>
    </source>
</evidence>
<organism evidence="2">
    <name type="scientific">Haptolina ericina</name>
    <dbReference type="NCBI Taxonomy" id="156174"/>
    <lineage>
        <taxon>Eukaryota</taxon>
        <taxon>Haptista</taxon>
        <taxon>Haptophyta</taxon>
        <taxon>Prymnesiophyceae</taxon>
        <taxon>Prymnesiales</taxon>
        <taxon>Prymnesiaceae</taxon>
        <taxon>Haptolina</taxon>
    </lineage>
</organism>
<gene>
    <name evidence="2" type="ORF">HERI1096_LOCUS21632</name>
</gene>
<protein>
    <recommendedName>
        <fullName evidence="3">RNase III domain-containing protein</fullName>
    </recommendedName>
</protein>
<dbReference type="SUPFAM" id="SSF54768">
    <property type="entry name" value="dsRNA-binding domain-like"/>
    <property type="match status" value="1"/>
</dbReference>
<reference evidence="2" key="1">
    <citation type="submission" date="2021-01" db="EMBL/GenBank/DDBJ databases">
        <authorList>
            <person name="Corre E."/>
            <person name="Pelletier E."/>
            <person name="Niang G."/>
            <person name="Scheremetjew M."/>
            <person name="Finn R."/>
            <person name="Kale V."/>
            <person name="Holt S."/>
            <person name="Cochrane G."/>
            <person name="Meng A."/>
            <person name="Brown T."/>
            <person name="Cohen L."/>
        </authorList>
    </citation>
    <scope>NUCLEOTIDE SEQUENCE</scope>
    <source>
        <strain evidence="2">CCMP281</strain>
    </source>
</reference>
<dbReference type="InterPro" id="IPR036389">
    <property type="entry name" value="RNase_III_sf"/>
</dbReference>
<sequence>MANDKLKPLSPSDPRLSKWQADAFEALLTAVFLERGFSAAKSFVESRLYPVVFSQTAQGGTAAGLSSCLPVTSATSAGLVGGQMSSWRDWRRQEAVEASVVPATSPAGTPAHGTPAHGTPAHGTPAHKRQRSRPSVEAEAAEGVEQLAEQRGAAASTRGEPEQLGPTAASPPRSVRSGRDQSGRDPRDPRPVLQAFLVAADLPRPSYVQLQTSRGHCAVECRLGDSAMAVGRGSDFDEASEAAAIEVMMELQQLQQLQSESHRASDVHLGPG</sequence>
<dbReference type="AlphaFoldDB" id="A0A7S3B203"/>
<evidence type="ECO:0000313" key="2">
    <source>
        <dbReference type="EMBL" id="CAE0120931.1"/>
    </source>
</evidence>
<dbReference type="Gene3D" id="1.10.1520.10">
    <property type="entry name" value="Ribonuclease III domain"/>
    <property type="match status" value="1"/>
</dbReference>
<dbReference type="EMBL" id="HBHX01038882">
    <property type="protein sequence ID" value="CAE0120931.1"/>
    <property type="molecule type" value="Transcribed_RNA"/>
</dbReference>
<dbReference type="GO" id="GO:0004525">
    <property type="term" value="F:ribonuclease III activity"/>
    <property type="evidence" value="ECO:0007669"/>
    <property type="project" value="InterPro"/>
</dbReference>
<feature type="compositionally biased region" description="Basic and acidic residues" evidence="1">
    <location>
        <begin position="177"/>
        <end position="190"/>
    </location>
</feature>
<proteinExistence type="predicted"/>